<evidence type="ECO:0000259" key="1">
    <source>
        <dbReference type="Pfam" id="PF12697"/>
    </source>
</evidence>
<name>A0A651DLR9_9BACI</name>
<dbReference type="GO" id="GO:0016787">
    <property type="term" value="F:hydrolase activity"/>
    <property type="evidence" value="ECO:0007669"/>
    <property type="project" value="UniProtKB-KW"/>
</dbReference>
<protein>
    <submittedName>
        <fullName evidence="2">Alpha/beta hydrolase</fullName>
    </submittedName>
</protein>
<dbReference type="SUPFAM" id="SSF53474">
    <property type="entry name" value="alpha/beta-Hydrolases"/>
    <property type="match status" value="1"/>
</dbReference>
<dbReference type="AlphaFoldDB" id="A0A651DLR9"/>
<comment type="caution">
    <text evidence="2">The sequence shown here is derived from an EMBL/GenBank/DDBJ whole genome shotgun (WGS) entry which is preliminary data.</text>
</comment>
<feature type="domain" description="AB hydrolase-1" evidence="1">
    <location>
        <begin position="13"/>
        <end position="130"/>
    </location>
</feature>
<sequence length="174" mass="19545">MENQKEEKIGFAFIHGAGFTGEIWSGVAAELEHPYLFLEYPCRDKENSLRDELHLTDYVSCMVDQLKKWKVDSFILVAHSLGGVPALRVAAELPGRIAGFAAVGAAIPKNGGSFLSVLPFHKAMLKLRVVFKCLRLFFLRLPRRKPSAIPSFRPGGSSRFLFRRRLEKSPGPRF</sequence>
<evidence type="ECO:0000313" key="2">
    <source>
        <dbReference type="EMBL" id="TVP89143.1"/>
    </source>
</evidence>
<dbReference type="InterPro" id="IPR000073">
    <property type="entry name" value="AB_hydrolase_1"/>
</dbReference>
<accession>A0A651DLR9</accession>
<dbReference type="InterPro" id="IPR029058">
    <property type="entry name" value="AB_hydrolase_fold"/>
</dbReference>
<proteinExistence type="predicted"/>
<keyword evidence="2" id="KW-0378">Hydrolase</keyword>
<dbReference type="EMBL" id="REBZ01000001">
    <property type="protein sequence ID" value="TVP89143.1"/>
    <property type="molecule type" value="Genomic_DNA"/>
</dbReference>
<gene>
    <name evidence="2" type="ORF">EA344_00005</name>
</gene>
<organism evidence="2">
    <name type="scientific">Alkalicoccus sp</name>
    <dbReference type="NCBI Taxonomy" id="2005376"/>
    <lineage>
        <taxon>Bacteria</taxon>
        <taxon>Bacillati</taxon>
        <taxon>Bacillota</taxon>
        <taxon>Bacilli</taxon>
        <taxon>Bacillales</taxon>
        <taxon>Bacillaceae</taxon>
        <taxon>Alkalicoccus</taxon>
    </lineage>
</organism>
<dbReference type="Pfam" id="PF12697">
    <property type="entry name" value="Abhydrolase_6"/>
    <property type="match status" value="1"/>
</dbReference>
<dbReference type="Gene3D" id="3.40.50.1820">
    <property type="entry name" value="alpha/beta hydrolase"/>
    <property type="match status" value="1"/>
</dbReference>
<reference evidence="2" key="1">
    <citation type="submission" date="2018-10" db="EMBL/GenBank/DDBJ databases">
        <title>Metagenomes of soda lake microbial mats from the interior of British Columbia, Canada.</title>
        <authorList>
            <person name="Zorz J.K."/>
            <person name="Sharp C."/>
            <person name="Kleiner M."/>
            <person name="Dong X."/>
            <person name="Strous M."/>
        </authorList>
    </citation>
    <scope>NUCLEOTIDE SEQUENCE</scope>
    <source>
        <strain evidence="2">LCM1.Bin51</strain>
    </source>
</reference>